<protein>
    <submittedName>
        <fullName evidence="1">Uncharacterized protein</fullName>
    </submittedName>
</protein>
<evidence type="ECO:0000313" key="2">
    <source>
        <dbReference type="Proteomes" id="UP000287224"/>
    </source>
</evidence>
<organism evidence="1 2">
    <name type="scientific">Dictyobacter aurantiacus</name>
    <dbReference type="NCBI Taxonomy" id="1936993"/>
    <lineage>
        <taxon>Bacteria</taxon>
        <taxon>Bacillati</taxon>
        <taxon>Chloroflexota</taxon>
        <taxon>Ktedonobacteria</taxon>
        <taxon>Ktedonobacterales</taxon>
        <taxon>Dictyobacteraceae</taxon>
        <taxon>Dictyobacter</taxon>
    </lineage>
</organism>
<dbReference type="Proteomes" id="UP000287224">
    <property type="component" value="Unassembled WGS sequence"/>
</dbReference>
<evidence type="ECO:0000313" key="1">
    <source>
        <dbReference type="EMBL" id="GCE04742.1"/>
    </source>
</evidence>
<dbReference type="EMBL" id="BIFQ01000001">
    <property type="protein sequence ID" value="GCE04742.1"/>
    <property type="molecule type" value="Genomic_DNA"/>
</dbReference>
<accession>A0A401ZD19</accession>
<gene>
    <name evidence="1" type="ORF">KDAU_20710</name>
</gene>
<name>A0A401ZD19_9CHLR</name>
<reference evidence="2" key="1">
    <citation type="submission" date="2018-12" db="EMBL/GenBank/DDBJ databases">
        <title>Tengunoibacter tsumagoiensis gen. nov., sp. nov., Dictyobacter kobayashii sp. nov., D. alpinus sp. nov., and D. joshuensis sp. nov. and description of Dictyobacteraceae fam. nov. within the order Ktedonobacterales isolated from Tengu-no-mugimeshi.</title>
        <authorList>
            <person name="Wang C.M."/>
            <person name="Zheng Y."/>
            <person name="Sakai Y."/>
            <person name="Toyoda A."/>
            <person name="Minakuchi Y."/>
            <person name="Abe K."/>
            <person name="Yokota A."/>
            <person name="Yabe S."/>
        </authorList>
    </citation>
    <scope>NUCLEOTIDE SEQUENCE [LARGE SCALE GENOMIC DNA]</scope>
    <source>
        <strain evidence="2">S-27</strain>
    </source>
</reference>
<sequence length="98" mass="10873">MGGYVVVNVDKNVSDRGDEPIFYLVAMNTYREDAQWDMWYERSGGSALHGWLLWLMGGPHMSFVRGENSDAGRGGSRKPDSCIYTASGFYISLPSTIA</sequence>
<comment type="caution">
    <text evidence="1">The sequence shown here is derived from an EMBL/GenBank/DDBJ whole genome shotgun (WGS) entry which is preliminary data.</text>
</comment>
<keyword evidence="2" id="KW-1185">Reference proteome</keyword>
<dbReference type="AlphaFoldDB" id="A0A401ZD19"/>
<proteinExistence type="predicted"/>